<accession>A0A0F6N4I4</accession>
<keyword evidence="2" id="KW-1185">Reference proteome</keyword>
<dbReference type="GeneID" id="26644576"/>
<dbReference type="OrthoDB" id="26072at10239"/>
<dbReference type="Pfam" id="PF07129">
    <property type="entry name" value="DUF1381"/>
    <property type="match status" value="1"/>
</dbReference>
<reference evidence="2" key="1">
    <citation type="submission" date="2014-04" db="EMBL/GenBank/DDBJ databases">
        <title>Complete genome sequence of Staphylococcus aureus bacteriophage SA97.</title>
        <authorList>
            <person name="Chang Y."/>
            <person name="Ryu S."/>
        </authorList>
    </citation>
    <scope>NUCLEOTIDE SEQUENCE [LARGE SCALE GENOMIC DNA]</scope>
</reference>
<gene>
    <name evidence="1" type="ORF">SA97_007</name>
</gene>
<dbReference type="RefSeq" id="YP_009218417.1">
    <property type="nucleotide sequence ID" value="NC_029010.1"/>
</dbReference>
<evidence type="ECO:0000313" key="1">
    <source>
        <dbReference type="EMBL" id="AHZ95665.1"/>
    </source>
</evidence>
<protein>
    <recommendedName>
        <fullName evidence="3">DUF1381 domain-containing protein</fullName>
    </recommendedName>
</protein>
<evidence type="ECO:0000313" key="2">
    <source>
        <dbReference type="Proteomes" id="UP000033809"/>
    </source>
</evidence>
<proteinExistence type="predicted"/>
<sequence>MTQYLVTTFKDSTGQPHEHFTTARDNQTFTVVEAESKEEAKEKYEAQVKRDAIIKLGQLFENIRECRK</sequence>
<name>A0A0F6N4I4_9CAUD</name>
<organism evidence="1 2">
    <name type="scientific">Staphylococcus phage SA97</name>
    <dbReference type="NCBI Taxonomy" id="1498171"/>
    <lineage>
        <taxon>Viruses</taxon>
        <taxon>Duplodnaviria</taxon>
        <taxon>Heunggongvirae</taxon>
        <taxon>Uroviricota</taxon>
        <taxon>Caudoviricetes</taxon>
        <taxon>Azeredovirinae</taxon>
        <taxon>Dubowvirus</taxon>
        <taxon>Dubowvirus SA97</taxon>
    </lineage>
</organism>
<dbReference type="KEGG" id="vg:26644576"/>
<dbReference type="Proteomes" id="UP000033809">
    <property type="component" value="Segment"/>
</dbReference>
<dbReference type="InterPro" id="IPR009812">
    <property type="entry name" value="DUF1381"/>
</dbReference>
<reference evidence="1 2" key="2">
    <citation type="journal article" date="2015" name="Viruses">
        <title>Isolation and Genome Characterization of the Virulent Staphylococcus aureus Bacteriophage SA97.</title>
        <authorList>
            <person name="Chang Y."/>
            <person name="Shin H."/>
            <person name="Lee J.H."/>
            <person name="Park C.J."/>
            <person name="Paik S.Y."/>
            <person name="Ryu S."/>
        </authorList>
    </citation>
    <scope>NUCLEOTIDE SEQUENCE [LARGE SCALE GENOMIC DNA]</scope>
</reference>
<evidence type="ECO:0008006" key="3">
    <source>
        <dbReference type="Google" id="ProtNLM"/>
    </source>
</evidence>
<dbReference type="EMBL" id="KJ716334">
    <property type="protein sequence ID" value="AHZ95665.1"/>
    <property type="molecule type" value="Genomic_DNA"/>
</dbReference>